<dbReference type="PANTHER" id="PTHR16484">
    <property type="entry name" value="PARTITIONING DEFECTIVE 3 RELATED"/>
    <property type="match status" value="1"/>
</dbReference>
<dbReference type="STRING" id="623744.A0A553QGW8"/>
<sequence>MTDPGSSDSIVEPRVADRSASEQMNKSSVVDIWRSSSFLFQITAPLQIHILSPTRFFSCGATLIEHGCVNVEEIRRHRVSDALQDSSFLSAAPAKSTSSHSETLCLCVPFSLHDTPDKSQLLSQVKDQLMMSFSFRKLLHQIKDYSCHFTSGGALEHLEENSQTPLRKLSVLCPLQLSPTVNMPRDAAIIIEDDRPTLLLSRLSDQSSSSSHGDVTGFEAEPLEPWNKGVELQDESDASPPDSAHSGSKSKSMDLGNSSQDVGPALGLKKSSSLESLQTAMVEVLLNGDIPLHRPLPRMRGRGCNESFRAAMDRSYERPRASRAGAEEEDEGMETYKSDLSAAVPQVNRQPLTDNDSLFLFIYIKSEFGIARGRMCQCEIPSRENESGCVCLLLF</sequence>
<dbReference type="Proteomes" id="UP000316079">
    <property type="component" value="Unassembled WGS sequence"/>
</dbReference>
<dbReference type="GO" id="GO:0005938">
    <property type="term" value="C:cell cortex"/>
    <property type="evidence" value="ECO:0007669"/>
    <property type="project" value="TreeGrafter"/>
</dbReference>
<dbReference type="GO" id="GO:0045197">
    <property type="term" value="P:establishment or maintenance of epithelial cell apical/basal polarity"/>
    <property type="evidence" value="ECO:0007669"/>
    <property type="project" value="TreeGrafter"/>
</dbReference>
<dbReference type="GO" id="GO:0008104">
    <property type="term" value="P:intracellular protein localization"/>
    <property type="evidence" value="ECO:0007669"/>
    <property type="project" value="TreeGrafter"/>
</dbReference>
<evidence type="ECO:0000256" key="1">
    <source>
        <dbReference type="SAM" id="MobiDB-lite"/>
    </source>
</evidence>
<dbReference type="GO" id="GO:0051660">
    <property type="term" value="P:establishment of centrosome localization"/>
    <property type="evidence" value="ECO:0007669"/>
    <property type="project" value="TreeGrafter"/>
</dbReference>
<dbReference type="EMBL" id="SRMA01025997">
    <property type="protein sequence ID" value="TRY89176.1"/>
    <property type="molecule type" value="Genomic_DNA"/>
</dbReference>
<dbReference type="PANTHER" id="PTHR16484:SF17">
    <property type="entry name" value="BAZOOKA, ISOFORM B"/>
    <property type="match status" value="1"/>
</dbReference>
<dbReference type="AlphaFoldDB" id="A0A553QGW8"/>
<dbReference type="GO" id="GO:0035091">
    <property type="term" value="F:phosphatidylinositol binding"/>
    <property type="evidence" value="ECO:0007669"/>
    <property type="project" value="TreeGrafter"/>
</dbReference>
<dbReference type="GO" id="GO:0016324">
    <property type="term" value="C:apical plasma membrane"/>
    <property type="evidence" value="ECO:0007669"/>
    <property type="project" value="TreeGrafter"/>
</dbReference>
<evidence type="ECO:0000313" key="3">
    <source>
        <dbReference type="Proteomes" id="UP000316079"/>
    </source>
</evidence>
<reference evidence="2 3" key="1">
    <citation type="journal article" date="2019" name="Sci. Data">
        <title>Hybrid genome assembly and annotation of Danionella translucida.</title>
        <authorList>
            <person name="Kadobianskyi M."/>
            <person name="Schulze L."/>
            <person name="Schuelke M."/>
            <person name="Judkewitz B."/>
        </authorList>
    </citation>
    <scope>NUCLEOTIDE SEQUENCE [LARGE SCALE GENOMIC DNA]</scope>
    <source>
        <strain evidence="2 3">Bolton</strain>
    </source>
</reference>
<gene>
    <name evidence="2" type="ORF">DNTS_018088</name>
</gene>
<feature type="compositionally biased region" description="Polar residues" evidence="1">
    <location>
        <begin position="245"/>
        <end position="261"/>
    </location>
</feature>
<evidence type="ECO:0000313" key="2">
    <source>
        <dbReference type="EMBL" id="TRY89176.1"/>
    </source>
</evidence>
<keyword evidence="3" id="KW-1185">Reference proteome</keyword>
<dbReference type="InterPro" id="IPR052213">
    <property type="entry name" value="PAR3"/>
</dbReference>
<comment type="caution">
    <text evidence="2">The sequence shown here is derived from an EMBL/GenBank/DDBJ whole genome shotgun (WGS) entry which is preliminary data.</text>
</comment>
<organism evidence="2 3">
    <name type="scientific">Danionella cerebrum</name>
    <dbReference type="NCBI Taxonomy" id="2873325"/>
    <lineage>
        <taxon>Eukaryota</taxon>
        <taxon>Metazoa</taxon>
        <taxon>Chordata</taxon>
        <taxon>Craniata</taxon>
        <taxon>Vertebrata</taxon>
        <taxon>Euteleostomi</taxon>
        <taxon>Actinopterygii</taxon>
        <taxon>Neopterygii</taxon>
        <taxon>Teleostei</taxon>
        <taxon>Ostariophysi</taxon>
        <taxon>Cypriniformes</taxon>
        <taxon>Danionidae</taxon>
        <taxon>Danioninae</taxon>
        <taxon>Danionella</taxon>
    </lineage>
</organism>
<accession>A0A553QGW8</accession>
<proteinExistence type="predicted"/>
<dbReference type="GO" id="GO:0000226">
    <property type="term" value="P:microtubule cytoskeleton organization"/>
    <property type="evidence" value="ECO:0007669"/>
    <property type="project" value="TreeGrafter"/>
</dbReference>
<dbReference type="GO" id="GO:0005912">
    <property type="term" value="C:adherens junction"/>
    <property type="evidence" value="ECO:0007669"/>
    <property type="project" value="TreeGrafter"/>
</dbReference>
<feature type="region of interest" description="Disordered" evidence="1">
    <location>
        <begin position="315"/>
        <end position="334"/>
    </location>
</feature>
<protein>
    <submittedName>
        <fullName evidence="2">Uncharacterized protein</fullName>
    </submittedName>
</protein>
<feature type="region of interest" description="Disordered" evidence="1">
    <location>
        <begin position="232"/>
        <end position="267"/>
    </location>
</feature>
<dbReference type="GO" id="GO:0030010">
    <property type="term" value="P:establishment of cell polarity"/>
    <property type="evidence" value="ECO:0007669"/>
    <property type="project" value="TreeGrafter"/>
</dbReference>
<dbReference type="GO" id="GO:0043296">
    <property type="term" value="C:apical junction complex"/>
    <property type="evidence" value="ECO:0007669"/>
    <property type="project" value="TreeGrafter"/>
</dbReference>
<dbReference type="GO" id="GO:0007155">
    <property type="term" value="P:cell adhesion"/>
    <property type="evidence" value="ECO:0007669"/>
    <property type="project" value="TreeGrafter"/>
</dbReference>
<name>A0A553QGW8_9TELE</name>